<dbReference type="Gene3D" id="3.40.50.2300">
    <property type="match status" value="1"/>
</dbReference>
<dbReference type="InterPro" id="IPR003594">
    <property type="entry name" value="HATPase_dom"/>
</dbReference>
<dbReference type="Pfam" id="PF02518">
    <property type="entry name" value="HATPase_c"/>
    <property type="match status" value="1"/>
</dbReference>
<dbReference type="PANTHER" id="PTHR47429">
    <property type="entry name" value="PROTEIN TWIN LOV 1"/>
    <property type="match status" value="1"/>
</dbReference>
<keyword evidence="3" id="KW-0157">Chromophore</keyword>
<dbReference type="InterPro" id="IPR013656">
    <property type="entry name" value="PAS_4"/>
</dbReference>
<evidence type="ECO:0000259" key="5">
    <source>
        <dbReference type="PROSITE" id="PS50109"/>
    </source>
</evidence>
<dbReference type="InterPro" id="IPR001610">
    <property type="entry name" value="PAC"/>
</dbReference>
<evidence type="ECO:0000256" key="1">
    <source>
        <dbReference type="ARBA" id="ARBA00022630"/>
    </source>
</evidence>
<dbReference type="Gene3D" id="3.30.450.20">
    <property type="entry name" value="PAS domain"/>
    <property type="match status" value="3"/>
</dbReference>
<proteinExistence type="predicted"/>
<evidence type="ECO:0000313" key="9">
    <source>
        <dbReference type="EMBL" id="QSG09987.1"/>
    </source>
</evidence>
<dbReference type="Pfam" id="PF00072">
    <property type="entry name" value="Response_reg"/>
    <property type="match status" value="1"/>
</dbReference>
<keyword evidence="4" id="KW-0597">Phosphoprotein</keyword>
<dbReference type="PROSITE" id="PS50112">
    <property type="entry name" value="PAS"/>
    <property type="match status" value="2"/>
</dbReference>
<feature type="domain" description="PAS" evidence="7">
    <location>
        <begin position="410"/>
        <end position="480"/>
    </location>
</feature>
<feature type="domain" description="PAS" evidence="7">
    <location>
        <begin position="291"/>
        <end position="332"/>
    </location>
</feature>
<dbReference type="InterPro" id="IPR004358">
    <property type="entry name" value="Sig_transdc_His_kin-like_C"/>
</dbReference>
<gene>
    <name evidence="9" type="primary">cheY7</name>
    <name evidence="9" type="ORF">HSR122_2611</name>
</gene>
<feature type="domain" description="Response regulatory" evidence="6">
    <location>
        <begin position="33"/>
        <end position="149"/>
    </location>
</feature>
<dbReference type="GO" id="GO:0000160">
    <property type="term" value="P:phosphorelay signal transduction system"/>
    <property type="evidence" value="ECO:0007669"/>
    <property type="project" value="InterPro"/>
</dbReference>
<dbReference type="Gene3D" id="3.30.565.10">
    <property type="entry name" value="Histidine kinase-like ATPase, C-terminal domain"/>
    <property type="match status" value="1"/>
</dbReference>
<dbReference type="InterPro" id="IPR001789">
    <property type="entry name" value="Sig_transdc_resp-reg_receiver"/>
</dbReference>
<evidence type="ECO:0000313" key="10">
    <source>
        <dbReference type="Proteomes" id="UP000662973"/>
    </source>
</evidence>
<feature type="domain" description="PAC" evidence="8">
    <location>
        <begin position="480"/>
        <end position="534"/>
    </location>
</feature>
<evidence type="ECO:0000259" key="7">
    <source>
        <dbReference type="PROSITE" id="PS50112"/>
    </source>
</evidence>
<dbReference type="PROSITE" id="PS50113">
    <property type="entry name" value="PAC"/>
    <property type="match status" value="2"/>
</dbReference>
<evidence type="ECO:0000259" key="6">
    <source>
        <dbReference type="PROSITE" id="PS50110"/>
    </source>
</evidence>
<dbReference type="GO" id="GO:0016772">
    <property type="term" value="F:transferase activity, transferring phosphorus-containing groups"/>
    <property type="evidence" value="ECO:0007669"/>
    <property type="project" value="InterPro"/>
</dbReference>
<dbReference type="NCBIfam" id="TIGR00229">
    <property type="entry name" value="sensory_box"/>
    <property type="match status" value="3"/>
</dbReference>
<dbReference type="Proteomes" id="UP000662973">
    <property type="component" value="Chromosome"/>
</dbReference>
<accession>A0A897NBC0</accession>
<evidence type="ECO:0000259" key="8">
    <source>
        <dbReference type="PROSITE" id="PS50113"/>
    </source>
</evidence>
<feature type="domain" description="PAC" evidence="8">
    <location>
        <begin position="359"/>
        <end position="413"/>
    </location>
</feature>
<dbReference type="InterPro" id="IPR011006">
    <property type="entry name" value="CheY-like_superfamily"/>
</dbReference>
<dbReference type="CDD" id="cd00156">
    <property type="entry name" value="REC"/>
    <property type="match status" value="1"/>
</dbReference>
<dbReference type="CDD" id="cd00075">
    <property type="entry name" value="HATPase"/>
    <property type="match status" value="1"/>
</dbReference>
<dbReference type="Pfam" id="PF08448">
    <property type="entry name" value="PAS_4"/>
    <property type="match status" value="1"/>
</dbReference>
<feature type="domain" description="Histidine kinase" evidence="5">
    <location>
        <begin position="538"/>
        <end position="743"/>
    </location>
</feature>
<protein>
    <submittedName>
        <fullName evidence="9">Signal transduction regulator</fullName>
    </submittedName>
</protein>
<dbReference type="SMART" id="SM00086">
    <property type="entry name" value="PAC"/>
    <property type="match status" value="3"/>
</dbReference>
<keyword evidence="10" id="KW-1185">Reference proteome</keyword>
<keyword evidence="2" id="KW-0288">FMN</keyword>
<dbReference type="PROSITE" id="PS50109">
    <property type="entry name" value="HIS_KIN"/>
    <property type="match status" value="1"/>
</dbReference>
<reference evidence="9 10" key="1">
    <citation type="submission" date="2020-11" db="EMBL/GenBank/DDBJ databases">
        <title>Carbohydrate-dependent, anaerobic sulfur respiration: A novel catabolism in halophilic archaea.</title>
        <authorList>
            <person name="Sorokin D.Y."/>
            <person name="Messina E."/>
            <person name="Smedile F."/>
            <person name="La Cono V."/>
            <person name="Hallsworth J.E."/>
            <person name="Yakimov M.M."/>
        </authorList>
    </citation>
    <scope>NUCLEOTIDE SEQUENCE [LARGE SCALE GENOMIC DNA]</scope>
    <source>
        <strain evidence="9 10">HSR12-2</strain>
    </source>
</reference>
<organism evidence="9 10">
    <name type="scientific">Halapricum desulfuricans</name>
    <dbReference type="NCBI Taxonomy" id="2841257"/>
    <lineage>
        <taxon>Archaea</taxon>
        <taxon>Methanobacteriati</taxon>
        <taxon>Methanobacteriota</taxon>
        <taxon>Stenosarchaea group</taxon>
        <taxon>Halobacteria</taxon>
        <taxon>Halobacteriales</taxon>
        <taxon>Haloarculaceae</taxon>
        <taxon>Halapricum</taxon>
    </lineage>
</organism>
<dbReference type="SUPFAM" id="SSF52172">
    <property type="entry name" value="CheY-like"/>
    <property type="match status" value="1"/>
</dbReference>
<dbReference type="SUPFAM" id="SSF55874">
    <property type="entry name" value="ATPase domain of HSP90 chaperone/DNA topoisomerase II/histidine kinase"/>
    <property type="match status" value="1"/>
</dbReference>
<name>A0A897NBC0_9EURY</name>
<dbReference type="InterPro" id="IPR005467">
    <property type="entry name" value="His_kinase_dom"/>
</dbReference>
<keyword evidence="1" id="KW-0285">Flavoprotein</keyword>
<evidence type="ECO:0000256" key="4">
    <source>
        <dbReference type="PROSITE-ProRule" id="PRU00169"/>
    </source>
</evidence>
<dbReference type="AlphaFoldDB" id="A0A897NBC0"/>
<dbReference type="SMART" id="SM00091">
    <property type="entry name" value="PAS"/>
    <property type="match status" value="3"/>
</dbReference>
<dbReference type="CDD" id="cd00130">
    <property type="entry name" value="PAS"/>
    <property type="match status" value="2"/>
</dbReference>
<dbReference type="Pfam" id="PF13426">
    <property type="entry name" value="PAS_9"/>
    <property type="match status" value="2"/>
</dbReference>
<dbReference type="InterPro" id="IPR035965">
    <property type="entry name" value="PAS-like_dom_sf"/>
</dbReference>
<dbReference type="PANTHER" id="PTHR47429:SF2">
    <property type="entry name" value="PROTEIN TWIN LOV 1"/>
    <property type="match status" value="1"/>
</dbReference>
<dbReference type="KEGG" id="hds:HSR122_2611"/>
<dbReference type="InterPro" id="IPR000700">
    <property type="entry name" value="PAS-assoc_C"/>
</dbReference>
<dbReference type="SMART" id="SM00387">
    <property type="entry name" value="HATPase_c"/>
    <property type="match status" value="1"/>
</dbReference>
<dbReference type="PROSITE" id="PS50110">
    <property type="entry name" value="RESPONSE_REGULATORY"/>
    <property type="match status" value="1"/>
</dbReference>
<evidence type="ECO:0000256" key="3">
    <source>
        <dbReference type="ARBA" id="ARBA00022991"/>
    </source>
</evidence>
<evidence type="ECO:0000256" key="2">
    <source>
        <dbReference type="ARBA" id="ARBA00022643"/>
    </source>
</evidence>
<dbReference type="PRINTS" id="PR00344">
    <property type="entry name" value="BCTRLSENSOR"/>
</dbReference>
<feature type="modified residue" description="4-aspartylphosphate" evidence="4">
    <location>
        <position position="84"/>
    </location>
</feature>
<dbReference type="EMBL" id="CP064788">
    <property type="protein sequence ID" value="QSG09987.1"/>
    <property type="molecule type" value="Genomic_DNA"/>
</dbReference>
<dbReference type="InterPro" id="IPR000014">
    <property type="entry name" value="PAS"/>
</dbReference>
<dbReference type="SUPFAM" id="SSF55785">
    <property type="entry name" value="PYP-like sensor domain (PAS domain)"/>
    <property type="match status" value="3"/>
</dbReference>
<dbReference type="SMART" id="SM00448">
    <property type="entry name" value="REC"/>
    <property type="match status" value="1"/>
</dbReference>
<sequence>MTELTRSRADKDISAVYANMHTMASEAGERHISTLVVTADQEFATACRTRLPPHADIDVTVVETVGKAIDVFVSRDRLDCIISDHDLPDTDGIAFLEIVRAQAPTLPFVLFTSHGSEQVASRAISADVTEYLIKESHADQWERLASLIEDAVTYYRNHSDLIDPGTRAQTLLDAVHDGIVVLRDGHVEYINNPGTELIAAKSRSSLIGRAIGDVLDVEERRSLSDILAAIQRRDRSFDRFKARLQRQNGAVLPVEITITAAEWTGSAATILVVRDVSEHEEREQDLWLKNRAMDNAPIGITIADADNPDRSLIYVNDQFEQLTGYSKDEALGANCRFLQGADTDPAAVREMRDAIDAQESVRVQIRNYREDGTEFWNQVTLAPVRNADGDVTHYIGFQEDVTEQVVRERRLRQYEYAIESTSDLIAAVDEDYQFLFANQAYRDFYDLDADEVTDRALPDVVGTETWETIQPYVDRSFTGESIQFEMTRSRPDQPTRSFDVRYHPLKGVDDETGGTMATMRDITDQRERERQLASLDRMLRHTLHNELNVITGRAEMIAERTSGEVTQWAGVIDRVADRILEQADKERDIVDFLSQPSTPTEIDVSEMVVDVADRMETRHPDADISVDVADDLHLLTLPELERALEELVENAVVHNDGTPVTVAVSADTDETTVTLTVEDNGPGIPDEERRVIVDNADIEPLLHSSGMGLWLVKRIITRAGGTLQFDAGDTGGSRVTLVVPRRGASGRARRE</sequence>
<dbReference type="InterPro" id="IPR036890">
    <property type="entry name" value="HATPase_C_sf"/>
</dbReference>